<accession>A0A8R7UL64</accession>
<reference evidence="1" key="2">
    <citation type="submission" date="2018-03" db="EMBL/GenBank/DDBJ databases">
        <title>The Triticum urartu genome reveals the dynamic nature of wheat genome evolution.</title>
        <authorList>
            <person name="Ling H."/>
            <person name="Ma B."/>
            <person name="Shi X."/>
            <person name="Liu H."/>
            <person name="Dong L."/>
            <person name="Sun H."/>
            <person name="Cao Y."/>
            <person name="Gao Q."/>
            <person name="Zheng S."/>
            <person name="Li Y."/>
            <person name="Yu Y."/>
            <person name="Du H."/>
            <person name="Qi M."/>
            <person name="Li Y."/>
            <person name="Yu H."/>
            <person name="Cui Y."/>
            <person name="Wang N."/>
            <person name="Chen C."/>
            <person name="Wu H."/>
            <person name="Zhao Y."/>
            <person name="Zhang J."/>
            <person name="Li Y."/>
            <person name="Zhou W."/>
            <person name="Zhang B."/>
            <person name="Hu W."/>
            <person name="Eijk M."/>
            <person name="Tang J."/>
            <person name="Witsenboer H."/>
            <person name="Zhao S."/>
            <person name="Li Z."/>
            <person name="Zhang A."/>
            <person name="Wang D."/>
            <person name="Liang C."/>
        </authorList>
    </citation>
    <scope>NUCLEOTIDE SEQUENCE [LARGE SCALE GENOMIC DNA]</scope>
    <source>
        <strain evidence="1">cv. G1812</strain>
    </source>
</reference>
<dbReference type="Gramene" id="TuG1812G0500003954.01.T01">
    <property type="protein sequence ID" value="TuG1812G0500003954.01.T01"/>
    <property type="gene ID" value="TuG1812G0500003954.01"/>
</dbReference>
<evidence type="ECO:0000313" key="1">
    <source>
        <dbReference type="EnsemblPlants" id="TuG1812G0500003954.01.T01"/>
    </source>
</evidence>
<organism evidence="1 2">
    <name type="scientific">Triticum urartu</name>
    <name type="common">Red wild einkorn</name>
    <name type="synonym">Crithodium urartu</name>
    <dbReference type="NCBI Taxonomy" id="4572"/>
    <lineage>
        <taxon>Eukaryota</taxon>
        <taxon>Viridiplantae</taxon>
        <taxon>Streptophyta</taxon>
        <taxon>Embryophyta</taxon>
        <taxon>Tracheophyta</taxon>
        <taxon>Spermatophyta</taxon>
        <taxon>Magnoliopsida</taxon>
        <taxon>Liliopsida</taxon>
        <taxon>Poales</taxon>
        <taxon>Poaceae</taxon>
        <taxon>BOP clade</taxon>
        <taxon>Pooideae</taxon>
        <taxon>Triticodae</taxon>
        <taxon>Triticeae</taxon>
        <taxon>Triticinae</taxon>
        <taxon>Triticum</taxon>
    </lineage>
</organism>
<reference evidence="1" key="3">
    <citation type="submission" date="2022-06" db="UniProtKB">
        <authorList>
            <consortium name="EnsemblPlants"/>
        </authorList>
    </citation>
    <scope>IDENTIFICATION</scope>
</reference>
<name>A0A8R7UL64_TRIUA</name>
<dbReference type="EnsemblPlants" id="TuG1812G0500003954.01.T01">
    <property type="protein sequence ID" value="TuG1812G0500003954.01.T01"/>
    <property type="gene ID" value="TuG1812G0500003954.01"/>
</dbReference>
<dbReference type="Proteomes" id="UP000015106">
    <property type="component" value="Chromosome 5"/>
</dbReference>
<proteinExistence type="predicted"/>
<reference evidence="2" key="1">
    <citation type="journal article" date="2013" name="Nature">
        <title>Draft genome of the wheat A-genome progenitor Triticum urartu.</title>
        <authorList>
            <person name="Ling H.Q."/>
            <person name="Zhao S."/>
            <person name="Liu D."/>
            <person name="Wang J."/>
            <person name="Sun H."/>
            <person name="Zhang C."/>
            <person name="Fan H."/>
            <person name="Li D."/>
            <person name="Dong L."/>
            <person name="Tao Y."/>
            <person name="Gao C."/>
            <person name="Wu H."/>
            <person name="Li Y."/>
            <person name="Cui Y."/>
            <person name="Guo X."/>
            <person name="Zheng S."/>
            <person name="Wang B."/>
            <person name="Yu K."/>
            <person name="Liang Q."/>
            <person name="Yang W."/>
            <person name="Lou X."/>
            <person name="Chen J."/>
            <person name="Feng M."/>
            <person name="Jian J."/>
            <person name="Zhang X."/>
            <person name="Luo G."/>
            <person name="Jiang Y."/>
            <person name="Liu J."/>
            <person name="Wang Z."/>
            <person name="Sha Y."/>
            <person name="Zhang B."/>
            <person name="Wu H."/>
            <person name="Tang D."/>
            <person name="Shen Q."/>
            <person name="Xue P."/>
            <person name="Zou S."/>
            <person name="Wang X."/>
            <person name="Liu X."/>
            <person name="Wang F."/>
            <person name="Yang Y."/>
            <person name="An X."/>
            <person name="Dong Z."/>
            <person name="Zhang K."/>
            <person name="Zhang X."/>
            <person name="Luo M.C."/>
            <person name="Dvorak J."/>
            <person name="Tong Y."/>
            <person name="Wang J."/>
            <person name="Yang H."/>
            <person name="Li Z."/>
            <person name="Wang D."/>
            <person name="Zhang A."/>
            <person name="Wang J."/>
        </authorList>
    </citation>
    <scope>NUCLEOTIDE SEQUENCE</scope>
    <source>
        <strain evidence="2">cv. G1812</strain>
    </source>
</reference>
<dbReference type="AlphaFoldDB" id="A0A8R7UL64"/>
<evidence type="ECO:0000313" key="2">
    <source>
        <dbReference type="Proteomes" id="UP000015106"/>
    </source>
</evidence>
<sequence>MEGEKYSTGTTYFKFCMWAQAWQRQRPPTLLGSTAADLPCPRSSRAVSLLPLTVDFTLGWEQPASFEFPFLFRLCSVNGLYPEESRLHCY</sequence>
<keyword evidence="2" id="KW-1185">Reference proteome</keyword>
<protein>
    <submittedName>
        <fullName evidence="1">Uncharacterized protein</fullName>
    </submittedName>
</protein>